<evidence type="ECO:0000313" key="2">
    <source>
        <dbReference type="EnsemblMetazoa" id="AFUN014202-PA"/>
    </source>
</evidence>
<name>A0A182S139_ANOFN</name>
<sequence>MPMYGVLGTKPAGFTVPSSCNRCSISCFSVLPCSNPFCFVCSLSSSRPQYPKTEDRQREEPCVRVCVLVLFPFGFAARATPRHRPSHGRNNNNKKRERESRGGTVRTAN</sequence>
<evidence type="ECO:0000256" key="1">
    <source>
        <dbReference type="SAM" id="MobiDB-lite"/>
    </source>
</evidence>
<proteinExistence type="predicted"/>
<feature type="compositionally biased region" description="Basic residues" evidence="1">
    <location>
        <begin position="80"/>
        <end position="93"/>
    </location>
</feature>
<organism evidence="2">
    <name type="scientific">Anopheles funestus</name>
    <name type="common">African malaria mosquito</name>
    <dbReference type="NCBI Taxonomy" id="62324"/>
    <lineage>
        <taxon>Eukaryota</taxon>
        <taxon>Metazoa</taxon>
        <taxon>Ecdysozoa</taxon>
        <taxon>Arthropoda</taxon>
        <taxon>Hexapoda</taxon>
        <taxon>Insecta</taxon>
        <taxon>Pterygota</taxon>
        <taxon>Neoptera</taxon>
        <taxon>Endopterygota</taxon>
        <taxon>Diptera</taxon>
        <taxon>Nematocera</taxon>
        <taxon>Culicoidea</taxon>
        <taxon>Culicidae</taxon>
        <taxon>Anophelinae</taxon>
        <taxon>Anopheles</taxon>
    </lineage>
</organism>
<dbReference type="EnsemblMetazoa" id="AFUN014202-RA">
    <property type="protein sequence ID" value="AFUN014202-PA"/>
    <property type="gene ID" value="AFUN014202"/>
</dbReference>
<feature type="region of interest" description="Disordered" evidence="1">
    <location>
        <begin position="79"/>
        <end position="109"/>
    </location>
</feature>
<dbReference type="AlphaFoldDB" id="A0A182S139"/>
<protein>
    <submittedName>
        <fullName evidence="2">Uncharacterized protein</fullName>
    </submittedName>
</protein>
<accession>A0A182S139</accession>
<reference evidence="2" key="1">
    <citation type="submission" date="2020-05" db="UniProtKB">
        <authorList>
            <consortium name="EnsemblMetazoa"/>
        </authorList>
    </citation>
    <scope>IDENTIFICATION</scope>
    <source>
        <strain evidence="2">FUMOZ</strain>
    </source>
</reference>
<dbReference type="VEuPathDB" id="VectorBase:AFUN014202"/>